<evidence type="ECO:0000313" key="3">
    <source>
        <dbReference type="Proteomes" id="UP000229336"/>
    </source>
</evidence>
<gene>
    <name evidence="2" type="ORF">COY20_00835</name>
</gene>
<dbReference type="InterPro" id="IPR006151">
    <property type="entry name" value="Shikm_DH/Glu-tRNA_Rdtase"/>
</dbReference>
<dbReference type="AlphaFoldDB" id="A0A2M7TU12"/>
<organism evidence="2 3">
    <name type="scientific">Candidatus Shapirobacteria bacterium CG_4_10_14_0_2_um_filter_40_12</name>
    <dbReference type="NCBI Taxonomy" id="1974871"/>
    <lineage>
        <taxon>Bacteria</taxon>
        <taxon>Candidatus Shapironibacteriota</taxon>
    </lineage>
</organism>
<dbReference type="InterPro" id="IPR036291">
    <property type="entry name" value="NAD(P)-bd_dom_sf"/>
</dbReference>
<dbReference type="EMBL" id="PFNX01000021">
    <property type="protein sequence ID" value="PIZ60771.1"/>
    <property type="molecule type" value="Genomic_DNA"/>
</dbReference>
<protein>
    <recommendedName>
        <fullName evidence="1">Quinate/shikimate 5-dehydrogenase/glutamyl-tRNA reductase domain-containing protein</fullName>
    </recommendedName>
</protein>
<feature type="domain" description="Quinate/shikimate 5-dehydrogenase/glutamyl-tRNA reductase" evidence="1">
    <location>
        <begin position="62"/>
        <end position="139"/>
    </location>
</feature>
<sequence length="225" mass="24565">MRSLNLAGAVTVGFELDPEFPGLLDGLDPVSRYVKRVGFIKNQNGKVTGFYQGGKGILRAIQKVTEVSNKNVVLVGSGNVAKGLLLALNDLPEKPKSVQVFNRTLENIKKLKTDFSFISGVETLDNLSKAGGDILVNATDIGGKAKDTFYTESIIKNFETVVDVTFEKEDTNLINLGKKLGKKYSTGWDMFTGQGQVVLETILDQEIDWDILRKHVVAGLSQVVT</sequence>
<dbReference type="Pfam" id="PF01488">
    <property type="entry name" value="Shikimate_DH"/>
    <property type="match status" value="1"/>
</dbReference>
<dbReference type="InterPro" id="IPR022893">
    <property type="entry name" value="Shikimate_DH_fam"/>
</dbReference>
<dbReference type="GO" id="GO:0004764">
    <property type="term" value="F:shikimate 3-dehydrogenase (NADP+) activity"/>
    <property type="evidence" value="ECO:0007669"/>
    <property type="project" value="InterPro"/>
</dbReference>
<proteinExistence type="predicted"/>
<comment type="caution">
    <text evidence="2">The sequence shown here is derived from an EMBL/GenBank/DDBJ whole genome shotgun (WGS) entry which is preliminary data.</text>
</comment>
<dbReference type="GO" id="GO:0009423">
    <property type="term" value="P:chorismate biosynthetic process"/>
    <property type="evidence" value="ECO:0007669"/>
    <property type="project" value="TreeGrafter"/>
</dbReference>
<accession>A0A2M7TU12</accession>
<dbReference type="Gene3D" id="3.40.50.10860">
    <property type="entry name" value="Leucine Dehydrogenase, chain A, domain 1"/>
    <property type="match status" value="1"/>
</dbReference>
<dbReference type="PANTHER" id="PTHR21089">
    <property type="entry name" value="SHIKIMATE DEHYDROGENASE"/>
    <property type="match status" value="1"/>
</dbReference>
<dbReference type="Proteomes" id="UP000229336">
    <property type="component" value="Unassembled WGS sequence"/>
</dbReference>
<dbReference type="PANTHER" id="PTHR21089:SF1">
    <property type="entry name" value="BIFUNCTIONAL 3-DEHYDROQUINATE DEHYDRATASE_SHIKIMATE DEHYDROGENASE, CHLOROPLASTIC"/>
    <property type="match status" value="1"/>
</dbReference>
<evidence type="ECO:0000313" key="2">
    <source>
        <dbReference type="EMBL" id="PIZ60771.1"/>
    </source>
</evidence>
<dbReference type="GO" id="GO:0019632">
    <property type="term" value="P:shikimate metabolic process"/>
    <property type="evidence" value="ECO:0007669"/>
    <property type="project" value="TreeGrafter"/>
</dbReference>
<reference evidence="3" key="1">
    <citation type="submission" date="2017-09" db="EMBL/GenBank/DDBJ databases">
        <title>Depth-based differentiation of microbial function through sediment-hosted aquifers and enrichment of novel symbionts in the deep terrestrial subsurface.</title>
        <authorList>
            <person name="Probst A.J."/>
            <person name="Ladd B."/>
            <person name="Jarett J.K."/>
            <person name="Geller-Mcgrath D.E."/>
            <person name="Sieber C.M.K."/>
            <person name="Emerson J.B."/>
            <person name="Anantharaman K."/>
            <person name="Thomas B.C."/>
            <person name="Malmstrom R."/>
            <person name="Stieglmeier M."/>
            <person name="Klingl A."/>
            <person name="Woyke T."/>
            <person name="Ryan C.M."/>
            <person name="Banfield J.F."/>
        </authorList>
    </citation>
    <scope>NUCLEOTIDE SEQUENCE [LARGE SCALE GENOMIC DNA]</scope>
</reference>
<dbReference type="Gene3D" id="3.40.50.720">
    <property type="entry name" value="NAD(P)-binding Rossmann-like Domain"/>
    <property type="match status" value="1"/>
</dbReference>
<evidence type="ECO:0000259" key="1">
    <source>
        <dbReference type="Pfam" id="PF01488"/>
    </source>
</evidence>
<dbReference type="SUPFAM" id="SSF51735">
    <property type="entry name" value="NAD(P)-binding Rossmann-fold domains"/>
    <property type="match status" value="1"/>
</dbReference>
<name>A0A2M7TU12_9BACT</name>